<evidence type="ECO:0000313" key="2">
    <source>
        <dbReference type="EMBL" id="EYF04916.1"/>
    </source>
</evidence>
<feature type="domain" description="Putative restriction endonuclease" evidence="1">
    <location>
        <begin position="12"/>
        <end position="182"/>
    </location>
</feature>
<sequence length="198" mass="22175">MTAAPKVRVTDEEYLDRERRAETKSELINGEIVAMAGASARHIAITMSIGAALYQRIRTRRMPYLLLGTDQRVHVEATGLYTYPDVTVACGGPHFHPKHHDNLLNPTLIVEVLSPSTEAYDRGAKFAHYQTIPSLAEYVLISQTSHRVEHFRRLETGQWLLTVYEGDEASLDLPALGFAIPLAEIYEQLDILPEPPPT</sequence>
<dbReference type="EMBL" id="ASRX01000028">
    <property type="protein sequence ID" value="EYF04916.1"/>
    <property type="molecule type" value="Genomic_DNA"/>
</dbReference>
<comment type="caution">
    <text evidence="2">The sequence shown here is derived from an EMBL/GenBank/DDBJ whole genome shotgun (WGS) entry which is preliminary data.</text>
</comment>
<dbReference type="STRING" id="1192034.CAP_3727"/>
<dbReference type="RefSeq" id="WP_044243143.1">
    <property type="nucleotide sequence ID" value="NZ_ASRX01000028.1"/>
</dbReference>
<dbReference type="Pfam" id="PF05685">
    <property type="entry name" value="Uma2"/>
    <property type="match status" value="1"/>
</dbReference>
<reference evidence="2 3" key="1">
    <citation type="submission" date="2013-05" db="EMBL/GenBank/DDBJ databases">
        <title>Genome assembly of Chondromyces apiculatus DSM 436.</title>
        <authorList>
            <person name="Sharma G."/>
            <person name="Khatri I."/>
            <person name="Kaur C."/>
            <person name="Mayilraj S."/>
            <person name="Subramanian S."/>
        </authorList>
    </citation>
    <scope>NUCLEOTIDE SEQUENCE [LARGE SCALE GENOMIC DNA]</scope>
    <source>
        <strain evidence="2 3">DSM 436</strain>
    </source>
</reference>
<evidence type="ECO:0000259" key="1">
    <source>
        <dbReference type="Pfam" id="PF05685"/>
    </source>
</evidence>
<proteinExistence type="predicted"/>
<organism evidence="2 3">
    <name type="scientific">Chondromyces apiculatus DSM 436</name>
    <dbReference type="NCBI Taxonomy" id="1192034"/>
    <lineage>
        <taxon>Bacteria</taxon>
        <taxon>Pseudomonadati</taxon>
        <taxon>Myxococcota</taxon>
        <taxon>Polyangia</taxon>
        <taxon>Polyangiales</taxon>
        <taxon>Polyangiaceae</taxon>
        <taxon>Chondromyces</taxon>
    </lineage>
</organism>
<accession>A0A017T8H4</accession>
<evidence type="ECO:0000313" key="3">
    <source>
        <dbReference type="Proteomes" id="UP000019678"/>
    </source>
</evidence>
<dbReference type="Gene3D" id="3.90.1570.10">
    <property type="entry name" value="tt1808, chain A"/>
    <property type="match status" value="1"/>
</dbReference>
<gene>
    <name evidence="2" type="ORF">CAP_3727</name>
</gene>
<keyword evidence="3" id="KW-1185">Reference proteome</keyword>
<dbReference type="InterPro" id="IPR011335">
    <property type="entry name" value="Restrct_endonuc-II-like"/>
</dbReference>
<dbReference type="OrthoDB" id="5503005at2"/>
<dbReference type="SUPFAM" id="SSF52980">
    <property type="entry name" value="Restriction endonuclease-like"/>
    <property type="match status" value="1"/>
</dbReference>
<dbReference type="InterPro" id="IPR012296">
    <property type="entry name" value="Nuclease_put_TT1808"/>
</dbReference>
<name>A0A017T8H4_9BACT</name>
<dbReference type="PANTHER" id="PTHR36558:SF1">
    <property type="entry name" value="RESTRICTION ENDONUCLEASE DOMAIN-CONTAINING PROTEIN-RELATED"/>
    <property type="match status" value="1"/>
</dbReference>
<dbReference type="InterPro" id="IPR008538">
    <property type="entry name" value="Uma2"/>
</dbReference>
<dbReference type="AlphaFoldDB" id="A0A017T8H4"/>
<dbReference type="CDD" id="cd06260">
    <property type="entry name" value="DUF820-like"/>
    <property type="match status" value="1"/>
</dbReference>
<protein>
    <recommendedName>
        <fullName evidence="1">Putative restriction endonuclease domain-containing protein</fullName>
    </recommendedName>
</protein>
<dbReference type="PANTHER" id="PTHR36558">
    <property type="entry name" value="GLR1098 PROTEIN"/>
    <property type="match status" value="1"/>
</dbReference>
<dbReference type="Proteomes" id="UP000019678">
    <property type="component" value="Unassembled WGS sequence"/>
</dbReference>
<dbReference type="eggNOG" id="COG4636">
    <property type="taxonomic scope" value="Bacteria"/>
</dbReference>